<keyword evidence="3" id="KW-1185">Reference proteome</keyword>
<proteinExistence type="predicted"/>
<dbReference type="PROSITE" id="PS00141">
    <property type="entry name" value="ASP_PROTEASE"/>
    <property type="match status" value="1"/>
</dbReference>
<gene>
    <name evidence="2" type="ORF">MGAL_10B089475</name>
</gene>
<evidence type="ECO:0000313" key="3">
    <source>
        <dbReference type="Proteomes" id="UP000596742"/>
    </source>
</evidence>
<feature type="compositionally biased region" description="Low complexity" evidence="1">
    <location>
        <begin position="445"/>
        <end position="465"/>
    </location>
</feature>
<dbReference type="InterPro" id="IPR021109">
    <property type="entry name" value="Peptidase_aspartic_dom_sf"/>
</dbReference>
<sequence length="675" mass="76478">MALTEKQVQKFMDDGYLLIENFITDEEADIIREECGKVVDDMNPDEHNTVFTTLEMKRTSDDYFLNSGDKIRFFFEDGARDEQVMDTQKIKKELREMKQKIEENELYLAEVEPRAKFHDLDTGPPSSPVHKTDYAGAIPRRRLIPEMDEFKRVTFSPKLDRVEKYSSTPKRLPSPHSPIKKAPIPRYESTYLGDQYDTPEMEIRDWLSQFENCRAINLWTDDQCVKILPTFLRAQALQLYNDMTLIEKGDYGSLIKFLIQKFDPIQDPGVYLSQLHSMTQSSYKSLLQLSSAVFRLVCKAYPSIDSDSKQKMSIQYFIDALSDSEVQKQVRRLSPKTLAEAVDLALREESYVTLEKKRPKTQSLSEVEPSDQFSVFSKQLEELRECVAKLSVGKFSADRVEEAAVAPAPIQIPAGNTPNFGNRGGYGNRYRGRGRGNYGRGAQRGGYNSPGQYMGQNQNGGYYSYPDQNTGFTGQSQGNAPTFYGGQENVRFLVDTGSTISLLNLEMYSSITEGKPGLYPLSKNNLQFETVSGEIITSLGTTSVDIKVGVHVFTQQVVVADIPESGILGVDFLDKFGAQMDFKKKTIYIDGNAFHLSSDTRKLCCKVSLSKDTYIPPNSEIITTGKIRFRGDWFPEGQIEPLGPLAKTELFCTYGSHIGQYCWQLCTNKTDEYFR</sequence>
<feature type="region of interest" description="Disordered" evidence="1">
    <location>
        <begin position="416"/>
        <end position="471"/>
    </location>
</feature>
<dbReference type="Pfam" id="PF13650">
    <property type="entry name" value="Asp_protease_2"/>
    <property type="match status" value="1"/>
</dbReference>
<evidence type="ECO:0000256" key="1">
    <source>
        <dbReference type="SAM" id="MobiDB-lite"/>
    </source>
</evidence>
<dbReference type="SUPFAM" id="SSF50630">
    <property type="entry name" value="Acid proteases"/>
    <property type="match status" value="1"/>
</dbReference>
<dbReference type="Gene3D" id="2.60.120.620">
    <property type="entry name" value="q2cbj1_9rhob like domain"/>
    <property type="match status" value="1"/>
</dbReference>
<evidence type="ECO:0000313" key="2">
    <source>
        <dbReference type="EMBL" id="VDI35878.1"/>
    </source>
</evidence>
<name>A0A8B6EJ44_MYTGA</name>
<accession>A0A8B6EJ44</accession>
<comment type="caution">
    <text evidence="2">The sequence shown here is derived from an EMBL/GenBank/DDBJ whole genome shotgun (WGS) entry which is preliminary data.</text>
</comment>
<dbReference type="PANTHER" id="PTHR45823">
    <property type="entry name" value="T-SNARE COILED-COIL HOMOLOGY DOMAIN-CONTAINING PROTEIN"/>
    <property type="match status" value="1"/>
</dbReference>
<reference evidence="2" key="1">
    <citation type="submission" date="2018-11" db="EMBL/GenBank/DDBJ databases">
        <authorList>
            <person name="Alioto T."/>
            <person name="Alioto T."/>
        </authorList>
    </citation>
    <scope>NUCLEOTIDE SEQUENCE</scope>
</reference>
<dbReference type="OrthoDB" id="445007at2759"/>
<dbReference type="AlphaFoldDB" id="A0A8B6EJ44"/>
<dbReference type="InterPro" id="IPR001969">
    <property type="entry name" value="Aspartic_peptidase_AS"/>
</dbReference>
<evidence type="ECO:0008006" key="4">
    <source>
        <dbReference type="Google" id="ProtNLM"/>
    </source>
</evidence>
<dbReference type="GO" id="GO:0004190">
    <property type="term" value="F:aspartic-type endopeptidase activity"/>
    <property type="evidence" value="ECO:0007669"/>
    <property type="project" value="InterPro"/>
</dbReference>
<dbReference type="Gene3D" id="2.40.70.10">
    <property type="entry name" value="Acid Proteases"/>
    <property type="match status" value="1"/>
</dbReference>
<feature type="compositionally biased region" description="Gly residues" evidence="1">
    <location>
        <begin position="435"/>
        <end position="444"/>
    </location>
</feature>
<dbReference type="SUPFAM" id="SSF51197">
    <property type="entry name" value="Clavaminate synthase-like"/>
    <property type="match status" value="1"/>
</dbReference>
<dbReference type="GO" id="GO:0006508">
    <property type="term" value="P:proteolysis"/>
    <property type="evidence" value="ECO:0007669"/>
    <property type="project" value="InterPro"/>
</dbReference>
<dbReference type="PANTHER" id="PTHR45823:SF1">
    <property type="entry name" value="T-SNARE COILED-COIL HOMOLOGY DOMAIN-CONTAINING PROTEIN"/>
    <property type="match status" value="1"/>
</dbReference>
<organism evidence="2 3">
    <name type="scientific">Mytilus galloprovincialis</name>
    <name type="common">Mediterranean mussel</name>
    <dbReference type="NCBI Taxonomy" id="29158"/>
    <lineage>
        <taxon>Eukaryota</taxon>
        <taxon>Metazoa</taxon>
        <taxon>Spiralia</taxon>
        <taxon>Lophotrochozoa</taxon>
        <taxon>Mollusca</taxon>
        <taxon>Bivalvia</taxon>
        <taxon>Autobranchia</taxon>
        <taxon>Pteriomorphia</taxon>
        <taxon>Mytilida</taxon>
        <taxon>Mytiloidea</taxon>
        <taxon>Mytilidae</taxon>
        <taxon>Mytilinae</taxon>
        <taxon>Mytilus</taxon>
    </lineage>
</organism>
<dbReference type="EMBL" id="UYJE01005277">
    <property type="protein sequence ID" value="VDI35878.1"/>
    <property type="molecule type" value="Genomic_DNA"/>
</dbReference>
<dbReference type="Proteomes" id="UP000596742">
    <property type="component" value="Unassembled WGS sequence"/>
</dbReference>
<protein>
    <recommendedName>
        <fullName evidence="4">Peptidase A2 domain-containing protein</fullName>
    </recommendedName>
</protein>